<keyword evidence="1" id="KW-0732">Signal</keyword>
<name>A0AAN6WCB6_9PEZI</name>
<reference evidence="2" key="1">
    <citation type="journal article" date="2023" name="Mol. Phylogenet. Evol.">
        <title>Genome-scale phylogeny and comparative genomics of the fungal order Sordariales.</title>
        <authorList>
            <person name="Hensen N."/>
            <person name="Bonometti L."/>
            <person name="Westerberg I."/>
            <person name="Brannstrom I.O."/>
            <person name="Guillou S."/>
            <person name="Cros-Aarteil S."/>
            <person name="Calhoun S."/>
            <person name="Haridas S."/>
            <person name="Kuo A."/>
            <person name="Mondo S."/>
            <person name="Pangilinan J."/>
            <person name="Riley R."/>
            <person name="LaButti K."/>
            <person name="Andreopoulos B."/>
            <person name="Lipzen A."/>
            <person name="Chen C."/>
            <person name="Yan M."/>
            <person name="Daum C."/>
            <person name="Ng V."/>
            <person name="Clum A."/>
            <person name="Steindorff A."/>
            <person name="Ohm R.A."/>
            <person name="Martin F."/>
            <person name="Silar P."/>
            <person name="Natvig D.O."/>
            <person name="Lalanne C."/>
            <person name="Gautier V."/>
            <person name="Ament-Velasquez S.L."/>
            <person name="Kruys A."/>
            <person name="Hutchinson M.I."/>
            <person name="Powell A.J."/>
            <person name="Barry K."/>
            <person name="Miller A.N."/>
            <person name="Grigoriev I.V."/>
            <person name="Debuchy R."/>
            <person name="Gladieux P."/>
            <person name="Hiltunen Thoren M."/>
            <person name="Johannesson H."/>
        </authorList>
    </citation>
    <scope>NUCLEOTIDE SEQUENCE</scope>
    <source>
        <strain evidence="2">CBS 892.96</strain>
    </source>
</reference>
<protein>
    <submittedName>
        <fullName evidence="2">Uncharacterized protein</fullName>
    </submittedName>
</protein>
<dbReference type="AlphaFoldDB" id="A0AAN6WCB6"/>
<evidence type="ECO:0000256" key="1">
    <source>
        <dbReference type="SAM" id="SignalP"/>
    </source>
</evidence>
<proteinExistence type="predicted"/>
<dbReference type="EMBL" id="MU866123">
    <property type="protein sequence ID" value="KAK4179156.1"/>
    <property type="molecule type" value="Genomic_DNA"/>
</dbReference>
<feature type="chain" id="PRO_5042905184" evidence="1">
    <location>
        <begin position="19"/>
        <end position="252"/>
    </location>
</feature>
<feature type="signal peptide" evidence="1">
    <location>
        <begin position="1"/>
        <end position="18"/>
    </location>
</feature>
<keyword evidence="3" id="KW-1185">Reference proteome</keyword>
<dbReference type="Proteomes" id="UP001302321">
    <property type="component" value="Unassembled WGS sequence"/>
</dbReference>
<evidence type="ECO:0000313" key="3">
    <source>
        <dbReference type="Proteomes" id="UP001302321"/>
    </source>
</evidence>
<reference evidence="2" key="2">
    <citation type="submission" date="2023-05" db="EMBL/GenBank/DDBJ databases">
        <authorList>
            <consortium name="Lawrence Berkeley National Laboratory"/>
            <person name="Steindorff A."/>
            <person name="Hensen N."/>
            <person name="Bonometti L."/>
            <person name="Westerberg I."/>
            <person name="Brannstrom I.O."/>
            <person name="Guillou S."/>
            <person name="Cros-Aarteil S."/>
            <person name="Calhoun S."/>
            <person name="Haridas S."/>
            <person name="Kuo A."/>
            <person name="Mondo S."/>
            <person name="Pangilinan J."/>
            <person name="Riley R."/>
            <person name="Labutti K."/>
            <person name="Andreopoulos B."/>
            <person name="Lipzen A."/>
            <person name="Chen C."/>
            <person name="Yanf M."/>
            <person name="Daum C."/>
            <person name="Ng V."/>
            <person name="Clum A."/>
            <person name="Ohm R."/>
            <person name="Martin F."/>
            <person name="Silar P."/>
            <person name="Natvig D."/>
            <person name="Lalanne C."/>
            <person name="Gautier V."/>
            <person name="Ament-Velasquez S.L."/>
            <person name="Kruys A."/>
            <person name="Hutchinson M.I."/>
            <person name="Powell A.J."/>
            <person name="Barry K."/>
            <person name="Miller A.N."/>
            <person name="Grigoriev I.V."/>
            <person name="Debuchy R."/>
            <person name="Gladieux P."/>
            <person name="Thoren M.H."/>
            <person name="Johannesson H."/>
        </authorList>
    </citation>
    <scope>NUCLEOTIDE SEQUENCE</scope>
    <source>
        <strain evidence="2">CBS 892.96</strain>
    </source>
</reference>
<sequence length="252" mass="26737">MLGAVVLQLVAFGLGASASDCKPYSEVPIWGSIEPSTLASIAVSSPATKPYSVVPINTWTPDSTSSVSGLEAHTTLETRIAIRASRAGVVGSHLSERDTDIASILDATPIQSGPGNCNGKIRRFNCISPGDRWQECSSGKWSDVIPMGKLAGVPTTCTNYGIHPFMKLTYLPGSAVDTPVMTGACVPAGKRSVSNTKRDTAAGLYNCIWPGFEWQTCSDANTWTNPAPMMGGFHCNSWGVEDYLSTDDLPIF</sequence>
<gene>
    <name evidence="2" type="ORF">QBC36DRAFT_180956</name>
</gene>
<organism evidence="2 3">
    <name type="scientific">Triangularia setosa</name>
    <dbReference type="NCBI Taxonomy" id="2587417"/>
    <lineage>
        <taxon>Eukaryota</taxon>
        <taxon>Fungi</taxon>
        <taxon>Dikarya</taxon>
        <taxon>Ascomycota</taxon>
        <taxon>Pezizomycotina</taxon>
        <taxon>Sordariomycetes</taxon>
        <taxon>Sordariomycetidae</taxon>
        <taxon>Sordariales</taxon>
        <taxon>Podosporaceae</taxon>
        <taxon>Triangularia</taxon>
    </lineage>
</organism>
<evidence type="ECO:0000313" key="2">
    <source>
        <dbReference type="EMBL" id="KAK4179156.1"/>
    </source>
</evidence>
<accession>A0AAN6WCB6</accession>
<comment type="caution">
    <text evidence="2">The sequence shown here is derived from an EMBL/GenBank/DDBJ whole genome shotgun (WGS) entry which is preliminary data.</text>
</comment>